<dbReference type="Proteomes" id="UP000824112">
    <property type="component" value="Unassembled WGS sequence"/>
</dbReference>
<feature type="transmembrane region" description="Helical" evidence="1">
    <location>
        <begin position="196"/>
        <end position="216"/>
    </location>
</feature>
<organism evidence="2 3">
    <name type="scientific">Candidatus Gallibacteroides avistercoris</name>
    <dbReference type="NCBI Taxonomy" id="2840833"/>
    <lineage>
        <taxon>Bacteria</taxon>
        <taxon>Pseudomonadati</taxon>
        <taxon>Bacteroidota</taxon>
        <taxon>Bacteroidia</taxon>
        <taxon>Bacteroidales</taxon>
        <taxon>Bacteroidaceae</taxon>
        <taxon>Bacteroidaceae incertae sedis</taxon>
        <taxon>Candidatus Gallibacteroides</taxon>
    </lineage>
</organism>
<reference evidence="2" key="1">
    <citation type="submission" date="2020-10" db="EMBL/GenBank/DDBJ databases">
        <authorList>
            <person name="Gilroy R."/>
        </authorList>
    </citation>
    <scope>NUCLEOTIDE SEQUENCE</scope>
    <source>
        <strain evidence="2">CHK158-818</strain>
    </source>
</reference>
<feature type="transmembrane region" description="Helical" evidence="1">
    <location>
        <begin position="54"/>
        <end position="75"/>
    </location>
</feature>
<gene>
    <name evidence="2" type="ORF">IAB03_07790</name>
</gene>
<comment type="caution">
    <text evidence="2">The sequence shown here is derived from an EMBL/GenBank/DDBJ whole genome shotgun (WGS) entry which is preliminary data.</text>
</comment>
<sequence length="259" mass="29218">METPFSLTRTFHLYRCIQGSSPSRFFMIPILALFMTGSFMLISPMDNLIRSQILALVSTIVIIQGSGLELIRIAIYQNGTNLFTLPANTSERLCAMLMLLVVYFLISVASCYIGFILLFSANTLLEGIFHTTWFTPTDVATDYCLRIGGMYLFNPFPLLMDTSHSAVSVPAMFLLLLSFCILSSLLCTVITRKHGWMISLFILFYSFSAVIFGFFIKSLYKGIDPAPWQAILLSPWLYVLLLAGIVGRLFYKLKNKQID</sequence>
<evidence type="ECO:0000256" key="1">
    <source>
        <dbReference type="SAM" id="Phobius"/>
    </source>
</evidence>
<evidence type="ECO:0000313" key="2">
    <source>
        <dbReference type="EMBL" id="HIU55688.1"/>
    </source>
</evidence>
<feature type="transmembrane region" description="Helical" evidence="1">
    <location>
        <begin position="96"/>
        <end position="119"/>
    </location>
</feature>
<protein>
    <submittedName>
        <fullName evidence="2">Uncharacterized protein</fullName>
    </submittedName>
</protein>
<proteinExistence type="predicted"/>
<feature type="transmembrane region" description="Helical" evidence="1">
    <location>
        <begin position="228"/>
        <end position="251"/>
    </location>
</feature>
<reference evidence="2" key="2">
    <citation type="journal article" date="2021" name="PeerJ">
        <title>Extensive microbial diversity within the chicken gut microbiome revealed by metagenomics and culture.</title>
        <authorList>
            <person name="Gilroy R."/>
            <person name="Ravi A."/>
            <person name="Getino M."/>
            <person name="Pursley I."/>
            <person name="Horton D.L."/>
            <person name="Alikhan N.F."/>
            <person name="Baker D."/>
            <person name="Gharbi K."/>
            <person name="Hall N."/>
            <person name="Watson M."/>
            <person name="Adriaenssens E.M."/>
            <person name="Foster-Nyarko E."/>
            <person name="Jarju S."/>
            <person name="Secka A."/>
            <person name="Antonio M."/>
            <person name="Oren A."/>
            <person name="Chaudhuri R.R."/>
            <person name="La Ragione R."/>
            <person name="Hildebrand F."/>
            <person name="Pallen M.J."/>
        </authorList>
    </citation>
    <scope>NUCLEOTIDE SEQUENCE</scope>
    <source>
        <strain evidence="2">CHK158-818</strain>
    </source>
</reference>
<keyword evidence="1" id="KW-0812">Transmembrane</keyword>
<keyword evidence="1" id="KW-0472">Membrane</keyword>
<dbReference type="EMBL" id="DVNA01000173">
    <property type="protein sequence ID" value="HIU55688.1"/>
    <property type="molecule type" value="Genomic_DNA"/>
</dbReference>
<name>A0A9D1SDK7_9BACT</name>
<accession>A0A9D1SDK7</accession>
<feature type="transmembrane region" description="Helical" evidence="1">
    <location>
        <begin position="25"/>
        <end position="42"/>
    </location>
</feature>
<feature type="transmembrane region" description="Helical" evidence="1">
    <location>
        <begin position="167"/>
        <end position="189"/>
    </location>
</feature>
<keyword evidence="1" id="KW-1133">Transmembrane helix</keyword>
<dbReference type="AlphaFoldDB" id="A0A9D1SDK7"/>
<evidence type="ECO:0000313" key="3">
    <source>
        <dbReference type="Proteomes" id="UP000824112"/>
    </source>
</evidence>